<dbReference type="GO" id="GO:0019867">
    <property type="term" value="C:outer membrane"/>
    <property type="evidence" value="ECO:0007669"/>
    <property type="project" value="InterPro"/>
</dbReference>
<dbReference type="Pfam" id="PF03922">
    <property type="entry name" value="OmpW"/>
    <property type="match status" value="2"/>
</dbReference>
<feature type="chain" id="PRO_5012508565" description="OmpW family protein" evidence="1">
    <location>
        <begin position="26"/>
        <end position="383"/>
    </location>
</feature>
<gene>
    <name evidence="2" type="ORF">B9T28_04510</name>
</gene>
<dbReference type="OrthoDB" id="9807574at2"/>
<dbReference type="STRING" id="1977882.B9T28_04510"/>
<dbReference type="InterPro" id="IPR011250">
    <property type="entry name" value="OMP/PagP_B-barrel"/>
</dbReference>
<dbReference type="AlphaFoldDB" id="A0A1Y3CJ88"/>
<keyword evidence="3" id="KW-1185">Reference proteome</keyword>
<evidence type="ECO:0000256" key="1">
    <source>
        <dbReference type="SAM" id="SignalP"/>
    </source>
</evidence>
<dbReference type="PANTHER" id="PTHR36920">
    <property type="match status" value="1"/>
</dbReference>
<dbReference type="EMBL" id="NEGB01000002">
    <property type="protein sequence ID" value="OTG66514.1"/>
    <property type="molecule type" value="Genomic_DNA"/>
</dbReference>
<reference evidence="2 3" key="1">
    <citation type="submission" date="2017-04" db="EMBL/GenBank/DDBJ databases">
        <title>High diversity of culturable Acinetobacter species in natural soil and water ecosystems.</title>
        <authorList>
            <person name="Nemec A."/>
            <person name="Radolfova-Krizova L."/>
        </authorList>
    </citation>
    <scope>NUCLEOTIDE SEQUENCE [LARGE SCALE GENOMIC DNA]</scope>
    <source>
        <strain evidence="2 3">ANC 4999</strain>
    </source>
</reference>
<feature type="signal peptide" evidence="1">
    <location>
        <begin position="1"/>
        <end position="25"/>
    </location>
</feature>
<evidence type="ECO:0000313" key="2">
    <source>
        <dbReference type="EMBL" id="OTG66514.1"/>
    </source>
</evidence>
<sequence length="383" mass="40958">MTKNHVLKKLTIATSFLVIANMSYAAEFKRFSVSAGWMHVMPQGKANPFNINTAVDSKKQYGIGDISQAGFLNSIPDTAVMDDGQGIGNMMPAKPFLTEIFKPNSMGGSMAQALGFLVDNDDVDSDVSGAITGDAQLNGIEQWTAQGTGLEADNVDTFGLMLNYYINDNVSLQLMGGIPPKVDIKGKGEIVANMTGLATPGDMLAPLFPNGLDIAQDIPITDLGNKSKAATVRAWTPALEAQYQFGKAGVNKFRPYIGAGVMYARFTGIELDSQVNRDLVAAGHMVQNILDNQAGAALDGKKSSANPYVKVKAEDSFAPIVSLGATYDINENWYGVASVSYAKLNNKTTIDVIDSKTGNRLIRGSTKVDIDPLITFVGVGYRF</sequence>
<dbReference type="InterPro" id="IPR005618">
    <property type="entry name" value="OMPW"/>
</dbReference>
<dbReference type="Gene3D" id="2.40.160.20">
    <property type="match status" value="1"/>
</dbReference>
<dbReference type="SUPFAM" id="SSF56925">
    <property type="entry name" value="OMPA-like"/>
    <property type="match status" value="1"/>
</dbReference>
<dbReference type="RefSeq" id="WP_086202758.1">
    <property type="nucleotide sequence ID" value="NZ_NEGB01000002.1"/>
</dbReference>
<evidence type="ECO:0008006" key="4">
    <source>
        <dbReference type="Google" id="ProtNLM"/>
    </source>
</evidence>
<name>A0A1Y3CJ88_9GAMM</name>
<dbReference type="GO" id="GO:0055085">
    <property type="term" value="P:transmembrane transport"/>
    <property type="evidence" value="ECO:0007669"/>
    <property type="project" value="TreeGrafter"/>
</dbReference>
<accession>A0A1Y3CJ88</accession>
<keyword evidence="1" id="KW-0732">Signal</keyword>
<evidence type="ECO:0000313" key="3">
    <source>
        <dbReference type="Proteomes" id="UP000242765"/>
    </source>
</evidence>
<comment type="caution">
    <text evidence="2">The sequence shown here is derived from an EMBL/GenBank/DDBJ whole genome shotgun (WGS) entry which is preliminary data.</text>
</comment>
<protein>
    <recommendedName>
        <fullName evidence="4">OmpW family protein</fullName>
    </recommendedName>
</protein>
<proteinExistence type="predicted"/>
<dbReference type="PANTHER" id="PTHR36920:SF1">
    <property type="entry name" value="OUTER MEMBRANE PROTEIN W"/>
    <property type="match status" value="1"/>
</dbReference>
<organism evidence="2 3">
    <name type="scientific">Acinetobacter silvestris</name>
    <dbReference type="NCBI Taxonomy" id="1977882"/>
    <lineage>
        <taxon>Bacteria</taxon>
        <taxon>Pseudomonadati</taxon>
        <taxon>Pseudomonadota</taxon>
        <taxon>Gammaproteobacteria</taxon>
        <taxon>Moraxellales</taxon>
        <taxon>Moraxellaceae</taxon>
        <taxon>Acinetobacter</taxon>
    </lineage>
</organism>
<dbReference type="Proteomes" id="UP000242765">
    <property type="component" value="Unassembled WGS sequence"/>
</dbReference>